<name>A0A1B9H2G6_9TREE</name>
<dbReference type="InterPro" id="IPR000182">
    <property type="entry name" value="GNAT_dom"/>
</dbReference>
<dbReference type="PROSITE" id="PS51186">
    <property type="entry name" value="GNAT"/>
    <property type="match status" value="1"/>
</dbReference>
<evidence type="ECO:0000256" key="1">
    <source>
        <dbReference type="SAM" id="MobiDB-lite"/>
    </source>
</evidence>
<sequence>MALQTAALTSVAHDSTRYDPISIHFLLTTPIPSPPPESSSLLPLPSLSSIADSVTASGSGSKSGSTDPSPSTTTTSAAASSETTDKPIGTIRFVPTKGKLTRLALDKDYRKYGFGKVLVQGMEDYILQEGNAERLEKLVEVREGGKKVIRVKCHSQIPVKPFYAKMGYVPEGDEFDEDGAPHQLMVHELELS</sequence>
<feature type="domain" description="N-acetyltransferase" evidence="2">
    <location>
        <begin position="21"/>
        <end position="190"/>
    </location>
</feature>
<dbReference type="OrthoDB" id="329272at2759"/>
<dbReference type="GO" id="GO:0006048">
    <property type="term" value="P:UDP-N-acetylglucosamine biosynthetic process"/>
    <property type="evidence" value="ECO:0007669"/>
    <property type="project" value="UniProtKB-UniPathway"/>
</dbReference>
<dbReference type="SUPFAM" id="SSF55729">
    <property type="entry name" value="Acyl-CoA N-acyltransferases (Nat)"/>
    <property type="match status" value="1"/>
</dbReference>
<reference evidence="3 4" key="1">
    <citation type="submission" date="2013-07" db="EMBL/GenBank/DDBJ databases">
        <title>The Genome Sequence of Cryptococcus heveanensis BCC8398.</title>
        <authorList>
            <consortium name="The Broad Institute Genome Sequencing Platform"/>
            <person name="Cuomo C."/>
            <person name="Litvintseva A."/>
            <person name="Chen Y."/>
            <person name="Heitman J."/>
            <person name="Sun S."/>
            <person name="Springer D."/>
            <person name="Dromer F."/>
            <person name="Young S.K."/>
            <person name="Zeng Q."/>
            <person name="Gargeya S."/>
            <person name="Fitzgerald M."/>
            <person name="Abouelleil A."/>
            <person name="Alvarado L."/>
            <person name="Berlin A.M."/>
            <person name="Chapman S.B."/>
            <person name="Dewar J."/>
            <person name="Goldberg J."/>
            <person name="Griggs A."/>
            <person name="Gujja S."/>
            <person name="Hansen M."/>
            <person name="Howarth C."/>
            <person name="Imamovic A."/>
            <person name="Larimer J."/>
            <person name="McCowan C."/>
            <person name="Murphy C."/>
            <person name="Pearson M."/>
            <person name="Priest M."/>
            <person name="Roberts A."/>
            <person name="Saif S."/>
            <person name="Shea T."/>
            <person name="Sykes S."/>
            <person name="Wortman J."/>
            <person name="Nusbaum C."/>
            <person name="Birren B."/>
        </authorList>
    </citation>
    <scope>NUCLEOTIDE SEQUENCE [LARGE SCALE GENOMIC DNA]</scope>
    <source>
        <strain evidence="3 4">BCC8398</strain>
    </source>
</reference>
<dbReference type="STRING" id="1296120.A0A1B9H2G6"/>
<dbReference type="Gene3D" id="3.40.630.30">
    <property type="match status" value="1"/>
</dbReference>
<dbReference type="UniPathway" id="UPA00113">
    <property type="reaction ID" value="UER00529"/>
</dbReference>
<feature type="compositionally biased region" description="Low complexity" evidence="1">
    <location>
        <begin position="52"/>
        <end position="82"/>
    </location>
</feature>
<proteinExistence type="predicted"/>
<dbReference type="Proteomes" id="UP000092666">
    <property type="component" value="Unassembled WGS sequence"/>
</dbReference>
<dbReference type="AlphaFoldDB" id="A0A1B9H2G6"/>
<dbReference type="EMBL" id="KV700122">
    <property type="protein sequence ID" value="OCF37474.1"/>
    <property type="molecule type" value="Genomic_DNA"/>
</dbReference>
<dbReference type="InterPro" id="IPR016181">
    <property type="entry name" value="Acyl_CoA_acyltransferase"/>
</dbReference>
<evidence type="ECO:0000313" key="4">
    <source>
        <dbReference type="Proteomes" id="UP000092666"/>
    </source>
</evidence>
<reference evidence="4" key="2">
    <citation type="submission" date="2013-12" db="EMBL/GenBank/DDBJ databases">
        <title>Evolution of pathogenesis and genome organization in the Tremellales.</title>
        <authorList>
            <person name="Cuomo C."/>
            <person name="Litvintseva A."/>
            <person name="Heitman J."/>
            <person name="Chen Y."/>
            <person name="Sun S."/>
            <person name="Springer D."/>
            <person name="Dromer F."/>
            <person name="Young S."/>
            <person name="Zeng Q."/>
            <person name="Chapman S."/>
            <person name="Gujja S."/>
            <person name="Saif S."/>
            <person name="Birren B."/>
        </authorList>
    </citation>
    <scope>NUCLEOTIDE SEQUENCE [LARGE SCALE GENOMIC DNA]</scope>
    <source>
        <strain evidence="4">BCC8398</strain>
    </source>
</reference>
<accession>A0A1B9H2G6</accession>
<organism evidence="3 4">
    <name type="scientific">Kwoniella heveanensis BCC8398</name>
    <dbReference type="NCBI Taxonomy" id="1296120"/>
    <lineage>
        <taxon>Eukaryota</taxon>
        <taxon>Fungi</taxon>
        <taxon>Dikarya</taxon>
        <taxon>Basidiomycota</taxon>
        <taxon>Agaricomycotina</taxon>
        <taxon>Tremellomycetes</taxon>
        <taxon>Tremellales</taxon>
        <taxon>Cryptococcaceae</taxon>
        <taxon>Kwoniella</taxon>
    </lineage>
</organism>
<keyword evidence="4" id="KW-1185">Reference proteome</keyword>
<feature type="region of interest" description="Disordered" evidence="1">
    <location>
        <begin position="52"/>
        <end position="84"/>
    </location>
</feature>
<dbReference type="Pfam" id="PF13673">
    <property type="entry name" value="Acetyltransf_10"/>
    <property type="match status" value="1"/>
</dbReference>
<protein>
    <recommendedName>
        <fullName evidence="2">N-acetyltransferase domain-containing protein</fullName>
    </recommendedName>
</protein>
<evidence type="ECO:0000259" key="2">
    <source>
        <dbReference type="PROSITE" id="PS51186"/>
    </source>
</evidence>
<dbReference type="GO" id="GO:0016747">
    <property type="term" value="F:acyltransferase activity, transferring groups other than amino-acyl groups"/>
    <property type="evidence" value="ECO:0007669"/>
    <property type="project" value="InterPro"/>
</dbReference>
<evidence type="ECO:0000313" key="3">
    <source>
        <dbReference type="EMBL" id="OCF37474.1"/>
    </source>
</evidence>
<gene>
    <name evidence="3" type="ORF">I316_00598</name>
</gene>